<dbReference type="InterPro" id="IPR001789">
    <property type="entry name" value="Sig_transdc_resp-reg_receiver"/>
</dbReference>
<evidence type="ECO:0000313" key="19">
    <source>
        <dbReference type="Proteomes" id="UP000238362"/>
    </source>
</evidence>
<keyword evidence="8" id="KW-0418">Kinase</keyword>
<dbReference type="SUPFAM" id="SSF55874">
    <property type="entry name" value="ATPase domain of HSP90 chaperone/DNA topoisomerase II/histidine kinase"/>
    <property type="match status" value="1"/>
</dbReference>
<dbReference type="CDD" id="cd00082">
    <property type="entry name" value="HisKA"/>
    <property type="match status" value="1"/>
</dbReference>
<feature type="domain" description="Response regulatory" evidence="15">
    <location>
        <begin position="619"/>
        <end position="735"/>
    </location>
</feature>
<feature type="region of interest" description="Disordered" evidence="13">
    <location>
        <begin position="597"/>
        <end position="616"/>
    </location>
</feature>
<dbReference type="SUPFAM" id="SSF55785">
    <property type="entry name" value="PYP-like sensor domain (PAS domain)"/>
    <property type="match status" value="1"/>
</dbReference>
<evidence type="ECO:0000256" key="2">
    <source>
        <dbReference type="ARBA" id="ARBA00004236"/>
    </source>
</evidence>
<evidence type="ECO:0000259" key="14">
    <source>
        <dbReference type="PROSITE" id="PS50109"/>
    </source>
</evidence>
<keyword evidence="11" id="KW-0472">Membrane</keyword>
<dbReference type="SMART" id="SM00388">
    <property type="entry name" value="HisKA"/>
    <property type="match status" value="1"/>
</dbReference>
<dbReference type="Gene3D" id="3.30.565.10">
    <property type="entry name" value="Histidine kinase-like ATPase, C-terminal domain"/>
    <property type="match status" value="1"/>
</dbReference>
<feature type="domain" description="ANTAR" evidence="17">
    <location>
        <begin position="745"/>
        <end position="806"/>
    </location>
</feature>
<evidence type="ECO:0000256" key="6">
    <source>
        <dbReference type="ARBA" id="ARBA00022679"/>
    </source>
</evidence>
<keyword evidence="9" id="KW-0067">ATP-binding</keyword>
<dbReference type="GO" id="GO:0005524">
    <property type="term" value="F:ATP binding"/>
    <property type="evidence" value="ECO:0007669"/>
    <property type="project" value="UniProtKB-KW"/>
</dbReference>
<dbReference type="CDD" id="cd17574">
    <property type="entry name" value="REC_OmpR"/>
    <property type="match status" value="1"/>
</dbReference>
<keyword evidence="5 12" id="KW-0597">Phosphoprotein</keyword>
<dbReference type="Gene3D" id="3.30.450.20">
    <property type="entry name" value="PAS domain"/>
    <property type="match status" value="1"/>
</dbReference>
<evidence type="ECO:0000313" key="18">
    <source>
        <dbReference type="EMBL" id="PRX50378.1"/>
    </source>
</evidence>
<dbReference type="CDD" id="cd16922">
    <property type="entry name" value="HATPase_EvgS-ArcB-TorS-like"/>
    <property type="match status" value="1"/>
</dbReference>
<name>A0A2T0M1B4_9PSEU</name>
<dbReference type="EMBL" id="PVNH01000002">
    <property type="protein sequence ID" value="PRX50378.1"/>
    <property type="molecule type" value="Genomic_DNA"/>
</dbReference>
<reference evidence="18 19" key="1">
    <citation type="submission" date="2018-03" db="EMBL/GenBank/DDBJ databases">
        <title>Genomic Encyclopedia of Type Strains, Phase III (KMG-III): the genomes of soil and plant-associated and newly described type strains.</title>
        <authorList>
            <person name="Whitman W."/>
        </authorList>
    </citation>
    <scope>NUCLEOTIDE SEQUENCE [LARGE SCALE GENOMIC DNA]</scope>
    <source>
        <strain evidence="18 19">CGMCC 4.7125</strain>
    </source>
</reference>
<dbReference type="SMART" id="SM01012">
    <property type="entry name" value="ANTAR"/>
    <property type="match status" value="1"/>
</dbReference>
<dbReference type="InterPro" id="IPR005561">
    <property type="entry name" value="ANTAR"/>
</dbReference>
<evidence type="ECO:0000256" key="10">
    <source>
        <dbReference type="ARBA" id="ARBA00023012"/>
    </source>
</evidence>
<dbReference type="Gene3D" id="1.10.10.10">
    <property type="entry name" value="Winged helix-like DNA-binding domain superfamily/Winged helix DNA-binding domain"/>
    <property type="match status" value="1"/>
</dbReference>
<evidence type="ECO:0000259" key="15">
    <source>
        <dbReference type="PROSITE" id="PS50110"/>
    </source>
</evidence>
<dbReference type="SUPFAM" id="SSF52172">
    <property type="entry name" value="CheY-like"/>
    <property type="match status" value="1"/>
</dbReference>
<dbReference type="Proteomes" id="UP000238362">
    <property type="component" value="Unassembled WGS sequence"/>
</dbReference>
<comment type="catalytic activity">
    <reaction evidence="1">
        <text>ATP + protein L-histidine = ADP + protein N-phospho-L-histidine.</text>
        <dbReference type="EC" id="2.7.13.3"/>
    </reaction>
</comment>
<evidence type="ECO:0000256" key="9">
    <source>
        <dbReference type="ARBA" id="ARBA00022840"/>
    </source>
</evidence>
<dbReference type="SMART" id="SM00387">
    <property type="entry name" value="HATPase_c"/>
    <property type="match status" value="1"/>
</dbReference>
<comment type="subcellular location">
    <subcellularLocation>
        <location evidence="2">Cell membrane</location>
    </subcellularLocation>
</comment>
<dbReference type="Pfam" id="PF03861">
    <property type="entry name" value="ANTAR"/>
    <property type="match status" value="1"/>
</dbReference>
<dbReference type="GO" id="GO:0003723">
    <property type="term" value="F:RNA binding"/>
    <property type="evidence" value="ECO:0007669"/>
    <property type="project" value="InterPro"/>
</dbReference>
<keyword evidence="10" id="KW-0902">Two-component regulatory system</keyword>
<dbReference type="PROSITE" id="PS50113">
    <property type="entry name" value="PAC"/>
    <property type="match status" value="1"/>
</dbReference>
<dbReference type="InterPro" id="IPR036097">
    <property type="entry name" value="HisK_dim/P_sf"/>
</dbReference>
<evidence type="ECO:0000259" key="16">
    <source>
        <dbReference type="PROSITE" id="PS50113"/>
    </source>
</evidence>
<dbReference type="InterPro" id="IPR000700">
    <property type="entry name" value="PAS-assoc_C"/>
</dbReference>
<dbReference type="InterPro" id="IPR036890">
    <property type="entry name" value="HATPase_C_sf"/>
</dbReference>
<dbReference type="Pfam" id="PF00512">
    <property type="entry name" value="HisKA"/>
    <property type="match status" value="1"/>
</dbReference>
<dbReference type="RefSeq" id="WP_219927135.1">
    <property type="nucleotide sequence ID" value="NZ_PVNH01000002.1"/>
</dbReference>
<evidence type="ECO:0000256" key="11">
    <source>
        <dbReference type="ARBA" id="ARBA00023136"/>
    </source>
</evidence>
<dbReference type="InterPro" id="IPR004358">
    <property type="entry name" value="Sig_transdc_His_kin-like_C"/>
</dbReference>
<dbReference type="PRINTS" id="PR00344">
    <property type="entry name" value="BCTRLSENSOR"/>
</dbReference>
<evidence type="ECO:0000256" key="4">
    <source>
        <dbReference type="ARBA" id="ARBA00022475"/>
    </source>
</evidence>
<evidence type="ECO:0000256" key="8">
    <source>
        <dbReference type="ARBA" id="ARBA00022777"/>
    </source>
</evidence>
<keyword evidence="7" id="KW-0547">Nucleotide-binding</keyword>
<dbReference type="PROSITE" id="PS50110">
    <property type="entry name" value="RESPONSE_REGULATORY"/>
    <property type="match status" value="1"/>
</dbReference>
<evidence type="ECO:0000256" key="3">
    <source>
        <dbReference type="ARBA" id="ARBA00012438"/>
    </source>
</evidence>
<dbReference type="PANTHER" id="PTHR43547:SF2">
    <property type="entry name" value="HYBRID SIGNAL TRANSDUCTION HISTIDINE KINASE C"/>
    <property type="match status" value="1"/>
</dbReference>
<evidence type="ECO:0000256" key="7">
    <source>
        <dbReference type="ARBA" id="ARBA00022741"/>
    </source>
</evidence>
<evidence type="ECO:0000256" key="1">
    <source>
        <dbReference type="ARBA" id="ARBA00000085"/>
    </source>
</evidence>
<gene>
    <name evidence="18" type="ORF">B0I33_102499</name>
</gene>
<dbReference type="InterPro" id="IPR005467">
    <property type="entry name" value="His_kinase_dom"/>
</dbReference>
<feature type="modified residue" description="4-aspartylphosphate" evidence="12">
    <location>
        <position position="668"/>
    </location>
</feature>
<evidence type="ECO:0000259" key="17">
    <source>
        <dbReference type="PROSITE" id="PS50921"/>
    </source>
</evidence>
<dbReference type="InterPro" id="IPR003594">
    <property type="entry name" value="HATPase_dom"/>
</dbReference>
<dbReference type="PROSITE" id="PS50921">
    <property type="entry name" value="ANTAR"/>
    <property type="match status" value="1"/>
</dbReference>
<dbReference type="FunFam" id="3.30.565.10:FF:000023">
    <property type="entry name" value="PAS domain-containing sensor histidine kinase"/>
    <property type="match status" value="1"/>
</dbReference>
<organism evidence="18 19">
    <name type="scientific">Prauserella shujinwangii</name>
    <dbReference type="NCBI Taxonomy" id="1453103"/>
    <lineage>
        <taxon>Bacteria</taxon>
        <taxon>Bacillati</taxon>
        <taxon>Actinomycetota</taxon>
        <taxon>Actinomycetes</taxon>
        <taxon>Pseudonocardiales</taxon>
        <taxon>Pseudonocardiaceae</taxon>
        <taxon>Prauserella</taxon>
    </lineage>
</organism>
<dbReference type="AlphaFoldDB" id="A0A2T0M1B4"/>
<dbReference type="Pfam" id="PF08448">
    <property type="entry name" value="PAS_4"/>
    <property type="match status" value="1"/>
</dbReference>
<dbReference type="GO" id="GO:0005886">
    <property type="term" value="C:plasma membrane"/>
    <property type="evidence" value="ECO:0007669"/>
    <property type="project" value="UniProtKB-SubCell"/>
</dbReference>
<accession>A0A2T0M1B4</accession>
<dbReference type="InterPro" id="IPR035965">
    <property type="entry name" value="PAS-like_dom_sf"/>
</dbReference>
<comment type="caution">
    <text evidence="18">The sequence shown here is derived from an EMBL/GenBank/DDBJ whole genome shotgun (WGS) entry which is preliminary data.</text>
</comment>
<evidence type="ECO:0000256" key="5">
    <source>
        <dbReference type="ARBA" id="ARBA00022553"/>
    </source>
</evidence>
<dbReference type="InterPro" id="IPR003661">
    <property type="entry name" value="HisK_dim/P_dom"/>
</dbReference>
<protein>
    <recommendedName>
        <fullName evidence="3">histidine kinase</fullName>
        <ecNumber evidence="3">2.7.13.3</ecNumber>
    </recommendedName>
</protein>
<feature type="domain" description="Histidine kinase" evidence="14">
    <location>
        <begin position="353"/>
        <end position="572"/>
    </location>
</feature>
<dbReference type="EC" id="2.7.13.3" evidence="3"/>
<dbReference type="PROSITE" id="PS50109">
    <property type="entry name" value="HIS_KIN"/>
    <property type="match status" value="1"/>
</dbReference>
<dbReference type="PANTHER" id="PTHR43547">
    <property type="entry name" value="TWO-COMPONENT HISTIDINE KINASE"/>
    <property type="match status" value="1"/>
</dbReference>
<dbReference type="SUPFAM" id="SSF47384">
    <property type="entry name" value="Homodimeric domain of signal transducing histidine kinase"/>
    <property type="match status" value="1"/>
</dbReference>
<dbReference type="Pfam" id="PF02518">
    <property type="entry name" value="HATPase_c"/>
    <property type="match status" value="1"/>
</dbReference>
<evidence type="ECO:0000256" key="12">
    <source>
        <dbReference type="PROSITE-ProRule" id="PRU00169"/>
    </source>
</evidence>
<evidence type="ECO:0000256" key="13">
    <source>
        <dbReference type="SAM" id="MobiDB-lite"/>
    </source>
</evidence>
<proteinExistence type="predicted"/>
<feature type="domain" description="PAC" evidence="16">
    <location>
        <begin position="119"/>
        <end position="174"/>
    </location>
</feature>
<dbReference type="InterPro" id="IPR011006">
    <property type="entry name" value="CheY-like_superfamily"/>
</dbReference>
<sequence>MTALNSGDTAWKAETLFAGPGDTLARLRAFDWASSPLGPVERWPAELRAAVRTVLPSRVPMLLWWGPQLTQIFNEAFTPLLGEKYPDAIGQPAAECWAEVWPEVGPLAEQVLRGDGATYSENLRLFMRRHGYLEETYWTFSYSPIHDERGEVAGVFVATTDMTPRVVGDRRLDTLRRLGSLSLAGPTTGGGAAAACTEAIRVLGDNRADLPLVAAYLWGEGDESDGLRLVASAGITEGGGLGGDGLRSVLRRVARGGAAEHVTDLANRLPGSAEVDEALVLPLRPGGQERPAGALLLGLSPYRELDGSYRGFAELVTDRVSTVLADAGVLASEGRRVAALAELDAAKTRFFQNVSHEFRTPLTLLLSPLRELLDEHAGVLPAAQRESMEAAYRAAQRLRRLVDTLLDVARAESAQLRPRPSPTDVAALTADCAAMFHSVAEEAGLELRVHVPATAGGLALLDQDMWARIVFNLLSNAVKFTPAGSVTLTLRVEGDRIVLSVADTGTGIAREQQERIFDRFHQVPEVRSRSREGSGIGLSLVADLVGALGGEVGVDSEPGRGSTFTVTVPLVPAHGPDGGDPSGRATVEDVAPGFVSESRQWEPAAGEDGAGSPARPDRTILLVEDNADMRRYLVRLLREQHWAVEVAADAETALARAETASPDLVLSDVMLPGDDGIALLKDIRSHPRLARVPVVLLTARAGPESAAEGLRHGADDYVVKPFEPGELVGRVRVHLELSAFREELLAAKESEADNLRTALDTRTVISQAIGLVMASRACPAEEAFRHLRELSQERNVKVRQVAQEIIDDFLDELASADLERRER</sequence>
<dbReference type="InterPro" id="IPR036388">
    <property type="entry name" value="WH-like_DNA-bd_sf"/>
</dbReference>
<dbReference type="SMART" id="SM00448">
    <property type="entry name" value="REC"/>
    <property type="match status" value="1"/>
</dbReference>
<dbReference type="InterPro" id="IPR013656">
    <property type="entry name" value="PAS_4"/>
</dbReference>
<keyword evidence="4" id="KW-1003">Cell membrane</keyword>
<dbReference type="GO" id="GO:0000155">
    <property type="term" value="F:phosphorelay sensor kinase activity"/>
    <property type="evidence" value="ECO:0007669"/>
    <property type="project" value="InterPro"/>
</dbReference>
<dbReference type="Pfam" id="PF00072">
    <property type="entry name" value="Response_reg"/>
    <property type="match status" value="1"/>
</dbReference>
<dbReference type="Gene3D" id="1.10.287.130">
    <property type="match status" value="1"/>
</dbReference>
<keyword evidence="19" id="KW-1185">Reference proteome</keyword>
<keyword evidence="6" id="KW-0808">Transferase</keyword>
<dbReference type="Gene3D" id="3.40.50.2300">
    <property type="match status" value="1"/>
</dbReference>